<reference evidence="2 3" key="1">
    <citation type="submission" date="2019-06" db="EMBL/GenBank/DDBJ databases">
        <title>Sequencing the genomes of 1000 actinobacteria strains.</title>
        <authorList>
            <person name="Klenk H.-P."/>
        </authorList>
    </citation>
    <scope>NUCLEOTIDE SEQUENCE [LARGE SCALE GENOMIC DNA]</scope>
    <source>
        <strain evidence="2 3">DSM 46699</strain>
    </source>
</reference>
<gene>
    <name evidence="2" type="ORF">FHU35_14353</name>
</gene>
<keyword evidence="3" id="KW-1185">Reference proteome</keyword>
<organism evidence="2 3">
    <name type="scientific">Saccharopolyspora dendranthemae</name>
    <dbReference type="NCBI Taxonomy" id="1181886"/>
    <lineage>
        <taxon>Bacteria</taxon>
        <taxon>Bacillati</taxon>
        <taxon>Actinomycetota</taxon>
        <taxon>Actinomycetes</taxon>
        <taxon>Pseudonocardiales</taxon>
        <taxon>Pseudonocardiaceae</taxon>
        <taxon>Saccharopolyspora</taxon>
    </lineage>
</organism>
<evidence type="ECO:0000256" key="1">
    <source>
        <dbReference type="SAM" id="MobiDB-lite"/>
    </source>
</evidence>
<proteinExistence type="predicted"/>
<name>A0A561U3Z8_9PSEU</name>
<dbReference type="AlphaFoldDB" id="A0A561U3Z8"/>
<dbReference type="EMBL" id="VIWX01000004">
    <property type="protein sequence ID" value="TWF94071.1"/>
    <property type="molecule type" value="Genomic_DNA"/>
</dbReference>
<comment type="caution">
    <text evidence="2">The sequence shown here is derived from an EMBL/GenBank/DDBJ whole genome shotgun (WGS) entry which is preliminary data.</text>
</comment>
<evidence type="ECO:0000313" key="3">
    <source>
        <dbReference type="Proteomes" id="UP000316184"/>
    </source>
</evidence>
<dbReference type="Proteomes" id="UP000316184">
    <property type="component" value="Unassembled WGS sequence"/>
</dbReference>
<accession>A0A561U3Z8</accession>
<sequence>MRIGGVEERTAITVGGQTYPPNARRVGYALLAKVVRDERDKPAFVICGQTSIANRAAARYLDAEFQRLKRAHGLRRRFCVLLRVIEPESYGPSVVELVRDVTTEAFTPSPADDAEATEASGTSEDEVTSA</sequence>
<protein>
    <submittedName>
        <fullName evidence="2">Uncharacterized protein</fullName>
    </submittedName>
</protein>
<feature type="region of interest" description="Disordered" evidence="1">
    <location>
        <begin position="106"/>
        <end position="130"/>
    </location>
</feature>
<evidence type="ECO:0000313" key="2">
    <source>
        <dbReference type="EMBL" id="TWF94071.1"/>
    </source>
</evidence>